<dbReference type="Gramene" id="PNW82021">
    <property type="protein sequence ID" value="PNW82021"/>
    <property type="gene ID" value="CHLRE_06g270450v5"/>
</dbReference>
<dbReference type="OrthoDB" id="550412at2759"/>
<dbReference type="RefSeq" id="XP_042923637.1">
    <property type="nucleotide sequence ID" value="XM_043062931.1"/>
</dbReference>
<gene>
    <name evidence="2" type="ORF">CHLRE_06g270450v5</name>
</gene>
<name>A0A2K3DNC6_CHLRE</name>
<protein>
    <submittedName>
        <fullName evidence="2">Uncharacterized protein</fullName>
    </submittedName>
</protein>
<evidence type="ECO:0000313" key="3">
    <source>
        <dbReference type="Proteomes" id="UP000006906"/>
    </source>
</evidence>
<dbReference type="EMBL" id="CM008967">
    <property type="protein sequence ID" value="PNW82021.1"/>
    <property type="molecule type" value="Genomic_DNA"/>
</dbReference>
<feature type="compositionally biased region" description="Pro residues" evidence="1">
    <location>
        <begin position="675"/>
        <end position="697"/>
    </location>
</feature>
<dbReference type="AlphaFoldDB" id="A0A2K3DNC6"/>
<accession>A0A2K3DNC6</accession>
<dbReference type="GeneID" id="5721852"/>
<dbReference type="PaxDb" id="3055-EDP08475"/>
<feature type="compositionally biased region" description="Low complexity" evidence="1">
    <location>
        <begin position="917"/>
        <end position="937"/>
    </location>
</feature>
<feature type="region of interest" description="Disordered" evidence="1">
    <location>
        <begin position="907"/>
        <end position="979"/>
    </location>
</feature>
<proteinExistence type="predicted"/>
<feature type="region of interest" description="Disordered" evidence="1">
    <location>
        <begin position="672"/>
        <end position="703"/>
    </location>
</feature>
<dbReference type="KEGG" id="cre:CHLRE_06g270450v5"/>
<evidence type="ECO:0000256" key="1">
    <source>
        <dbReference type="SAM" id="MobiDB-lite"/>
    </source>
</evidence>
<keyword evidence="3" id="KW-1185">Reference proteome</keyword>
<organism evidence="2 3">
    <name type="scientific">Chlamydomonas reinhardtii</name>
    <name type="common">Chlamydomonas smithii</name>
    <dbReference type="NCBI Taxonomy" id="3055"/>
    <lineage>
        <taxon>Eukaryota</taxon>
        <taxon>Viridiplantae</taxon>
        <taxon>Chlorophyta</taxon>
        <taxon>core chlorophytes</taxon>
        <taxon>Chlorophyceae</taxon>
        <taxon>CS clade</taxon>
        <taxon>Chlamydomonadales</taxon>
        <taxon>Chlamydomonadaceae</taxon>
        <taxon>Chlamydomonas</taxon>
    </lineage>
</organism>
<feature type="region of interest" description="Disordered" evidence="1">
    <location>
        <begin position="1027"/>
        <end position="1054"/>
    </location>
</feature>
<reference evidence="2 3" key="1">
    <citation type="journal article" date="2007" name="Science">
        <title>The Chlamydomonas genome reveals the evolution of key animal and plant functions.</title>
        <authorList>
            <person name="Merchant S.S."/>
            <person name="Prochnik S.E."/>
            <person name="Vallon O."/>
            <person name="Harris E.H."/>
            <person name="Karpowicz S.J."/>
            <person name="Witman G.B."/>
            <person name="Terry A."/>
            <person name="Salamov A."/>
            <person name="Fritz-Laylin L.K."/>
            <person name="Marechal-Drouard L."/>
            <person name="Marshall W.F."/>
            <person name="Qu L.H."/>
            <person name="Nelson D.R."/>
            <person name="Sanderfoot A.A."/>
            <person name="Spalding M.H."/>
            <person name="Kapitonov V.V."/>
            <person name="Ren Q."/>
            <person name="Ferris P."/>
            <person name="Lindquist E."/>
            <person name="Shapiro H."/>
            <person name="Lucas S.M."/>
            <person name="Grimwood J."/>
            <person name="Schmutz J."/>
            <person name="Cardol P."/>
            <person name="Cerutti H."/>
            <person name="Chanfreau G."/>
            <person name="Chen C.L."/>
            <person name="Cognat V."/>
            <person name="Croft M.T."/>
            <person name="Dent R."/>
            <person name="Dutcher S."/>
            <person name="Fernandez E."/>
            <person name="Fukuzawa H."/>
            <person name="Gonzalez-Ballester D."/>
            <person name="Gonzalez-Halphen D."/>
            <person name="Hallmann A."/>
            <person name="Hanikenne M."/>
            <person name="Hippler M."/>
            <person name="Inwood W."/>
            <person name="Jabbari K."/>
            <person name="Kalanon M."/>
            <person name="Kuras R."/>
            <person name="Lefebvre P.A."/>
            <person name="Lemaire S.D."/>
            <person name="Lobanov A.V."/>
            <person name="Lohr M."/>
            <person name="Manuell A."/>
            <person name="Meier I."/>
            <person name="Mets L."/>
            <person name="Mittag M."/>
            <person name="Mittelmeier T."/>
            <person name="Moroney J.V."/>
            <person name="Moseley J."/>
            <person name="Napoli C."/>
            <person name="Nedelcu A.M."/>
            <person name="Niyogi K."/>
            <person name="Novoselov S.V."/>
            <person name="Paulsen I.T."/>
            <person name="Pazour G."/>
            <person name="Purton S."/>
            <person name="Ral J.P."/>
            <person name="Riano-Pachon D.M."/>
            <person name="Riekhof W."/>
            <person name="Rymarquis L."/>
            <person name="Schroda M."/>
            <person name="Stern D."/>
            <person name="Umen J."/>
            <person name="Willows R."/>
            <person name="Wilson N."/>
            <person name="Zimmer S.L."/>
            <person name="Allmer J."/>
            <person name="Balk J."/>
            <person name="Bisova K."/>
            <person name="Chen C.J."/>
            <person name="Elias M."/>
            <person name="Gendler K."/>
            <person name="Hauser C."/>
            <person name="Lamb M.R."/>
            <person name="Ledford H."/>
            <person name="Long J.C."/>
            <person name="Minagawa J."/>
            <person name="Page M.D."/>
            <person name="Pan J."/>
            <person name="Pootakham W."/>
            <person name="Roje S."/>
            <person name="Rose A."/>
            <person name="Stahlberg E."/>
            <person name="Terauchi A.M."/>
            <person name="Yang P."/>
            <person name="Ball S."/>
            <person name="Bowler C."/>
            <person name="Dieckmann C.L."/>
            <person name="Gladyshev V.N."/>
            <person name="Green P."/>
            <person name="Jorgensen R."/>
            <person name="Mayfield S."/>
            <person name="Mueller-Roeber B."/>
            <person name="Rajamani S."/>
            <person name="Sayre R.T."/>
            <person name="Brokstein P."/>
            <person name="Dubchak I."/>
            <person name="Goodstein D."/>
            <person name="Hornick L."/>
            <person name="Huang Y.W."/>
            <person name="Jhaveri J."/>
            <person name="Luo Y."/>
            <person name="Martinez D."/>
            <person name="Ngau W.C."/>
            <person name="Otillar B."/>
            <person name="Poliakov A."/>
            <person name="Porter A."/>
            <person name="Szajkowski L."/>
            <person name="Werner G."/>
            <person name="Zhou K."/>
            <person name="Grigoriev I.V."/>
            <person name="Rokhsar D.S."/>
            <person name="Grossman A.R."/>
        </authorList>
    </citation>
    <scope>NUCLEOTIDE SEQUENCE [LARGE SCALE GENOMIC DNA]</scope>
    <source>
        <strain evidence="3">CC-503</strain>
    </source>
</reference>
<dbReference type="ExpressionAtlas" id="A0A2K3DNC6">
    <property type="expression patterns" value="baseline and differential"/>
</dbReference>
<evidence type="ECO:0000313" key="2">
    <source>
        <dbReference type="EMBL" id="PNW82021.1"/>
    </source>
</evidence>
<dbReference type="InParanoid" id="A0A2K3DNC6"/>
<feature type="compositionally biased region" description="Basic residues" evidence="1">
    <location>
        <begin position="965"/>
        <end position="974"/>
    </location>
</feature>
<dbReference type="Proteomes" id="UP000006906">
    <property type="component" value="Chromosome 6"/>
</dbReference>
<sequence length="1072" mass="107361">MSELRLSRDSLDARSPAALAQALQGLQDNSHVILDLRTGSGCAARLRPVPSSEATLLQESMKGSTAVYTVLSAMAASRHHRPLRLSIRGLSAALPEPPAELLELLQESDIIQELQLEDVSIERLAQEGAGNLLRSTSTPPVPAWSMASLHPAQTLLAVPATPINNSAGGAFAFAECSAAHPMSPLQAGAASASDSFDKIQDLHPSQFDGHALKTQPQARMPVSDDFRARGTGLLRLAAAMPSLRRLSLRAAVFPAAEVVALAAAVPLLEELSLDGAMEVDTAGPAVAAAVAALSLSKPGAAVSAAAATSAATSHVYKGLLAALPRLRLLRLPLPLAAPQQRSELAAATVAHSPFIADPYTVAPGLAAPLPLLYDSDDDDDCYSLASAYGSSISHSGGSSSIFSGWSVAGASAVSTGSGADGAVTAHSAAGSCWRTPAIATSSTFATPVHATPKAVAFRAAAEPSDWTFPSRLAELSVPMCGANGPVFFAALNVLGGCGGKAAEAKTEEEEAQEKARRGLRALHVPCPTGYSPWDGAFLKTEQDFAALAGLAPALEVLHLALPPALTAPAAAGLLRACLSHLAKLHDVKELRVSGAKLPACFSVRKLQPAPAEYLAFRTCGTAATDVAASSGASALLPCLVRCPTPTTRTVTEVTSADAPGPMTLTLPAALATPTPLTPVMPPPRRLAPPPSPSPMPCRPATASSPFSSGAAASLFALFPSGPPPTAGGAAAGALPALGGLPPLPALPPMWLSSPAAASAAPASAGTSAFSCAAELPAGGRAGLLLPLALMSGPSIFAGASAASGRAARSTSARALSFGGLATAAATPAPTTPAAAPAAMGTAAGAADATSSESVLLSRLLLQWPRLESVVLLGHSVIRTPAAAAGTGTGSAHRLVSPSSLEELMALRHRPIRGSRVNAKSKSSSGSDDDGANGLVSGASGGGRRTRSLASHFAATTMGAEDAAHRRATKRHRHDRAVAAAAAAAATAGAGSFYPVMDGNTDSDDLGDLPRFSRGRACGCNCDVCGGSSSSASGGSSCGSGDEGDASDSEAAAAAGLQGSPAAAMAKRCNCCA</sequence>